<evidence type="ECO:0000256" key="3">
    <source>
        <dbReference type="ARBA" id="ARBA00023098"/>
    </source>
</evidence>
<dbReference type="GO" id="GO:0016787">
    <property type="term" value="F:hydrolase activity"/>
    <property type="evidence" value="ECO:0007669"/>
    <property type="project" value="UniProtKB-UniRule"/>
</dbReference>
<evidence type="ECO:0000256" key="1">
    <source>
        <dbReference type="ARBA" id="ARBA00022801"/>
    </source>
</evidence>
<dbReference type="CDD" id="cd07209">
    <property type="entry name" value="Pat_hypo_Ecoli_Z1214_like"/>
    <property type="match status" value="1"/>
</dbReference>
<evidence type="ECO:0000313" key="7">
    <source>
        <dbReference type="Proteomes" id="UP000030635"/>
    </source>
</evidence>
<feature type="short sequence motif" description="DGA/G" evidence="4">
    <location>
        <begin position="183"/>
        <end position="185"/>
    </location>
</feature>
<dbReference type="STRING" id="1561.NPD11_2120"/>
<dbReference type="Proteomes" id="UP000030635">
    <property type="component" value="Chromosome"/>
</dbReference>
<proteinExistence type="predicted"/>
<feature type="active site" description="Nucleophile" evidence="4">
    <location>
        <position position="40"/>
    </location>
</feature>
<dbReference type="InterPro" id="IPR002641">
    <property type="entry name" value="PNPLA_dom"/>
</dbReference>
<dbReference type="PROSITE" id="PS51635">
    <property type="entry name" value="PNPLA"/>
    <property type="match status" value="1"/>
</dbReference>
<feature type="active site" description="Proton acceptor" evidence="4">
    <location>
        <position position="183"/>
    </location>
</feature>
<dbReference type="EMBL" id="CP006905">
    <property type="protein sequence ID" value="AIY83919.1"/>
    <property type="molecule type" value="Genomic_DNA"/>
</dbReference>
<evidence type="ECO:0000256" key="2">
    <source>
        <dbReference type="ARBA" id="ARBA00022963"/>
    </source>
</evidence>
<keyword evidence="1 4" id="KW-0378">Hydrolase</keyword>
<accession>A0A0A7FWB0</accession>
<feature type="short sequence motif" description="GXSXG" evidence="4">
    <location>
        <begin position="38"/>
        <end position="42"/>
    </location>
</feature>
<keyword evidence="3 4" id="KW-0443">Lipid metabolism</keyword>
<dbReference type="InterPro" id="IPR016035">
    <property type="entry name" value="Acyl_Trfase/lysoPLipase"/>
</dbReference>
<dbReference type="Pfam" id="PF01734">
    <property type="entry name" value="Patatin"/>
    <property type="match status" value="1"/>
</dbReference>
<evidence type="ECO:0000259" key="5">
    <source>
        <dbReference type="PROSITE" id="PS51635"/>
    </source>
</evidence>
<keyword evidence="2 4" id="KW-0442">Lipid degradation</keyword>
<dbReference type="KEGG" id="cbv:U729_872"/>
<organism evidence="6 7">
    <name type="scientific">Clostridium baratii str. Sullivan</name>
    <dbReference type="NCBI Taxonomy" id="1415775"/>
    <lineage>
        <taxon>Bacteria</taxon>
        <taxon>Bacillati</taxon>
        <taxon>Bacillota</taxon>
        <taxon>Clostridia</taxon>
        <taxon>Eubacteriales</taxon>
        <taxon>Clostridiaceae</taxon>
        <taxon>Clostridium</taxon>
    </lineage>
</organism>
<dbReference type="eggNOG" id="COG1752">
    <property type="taxonomic scope" value="Bacteria"/>
</dbReference>
<dbReference type="Gene3D" id="3.40.1090.10">
    <property type="entry name" value="Cytosolic phospholipase A2 catalytic domain"/>
    <property type="match status" value="2"/>
</dbReference>
<reference evidence="6 7" key="1">
    <citation type="journal article" date="2015" name="Infect. Genet. Evol.">
        <title>Genomic sequences of six botulinum neurotoxin-producing strains representing three clostridial species illustrate the mobility and diversity of botulinum neurotoxin genes.</title>
        <authorList>
            <person name="Smith T.J."/>
            <person name="Hill K.K."/>
            <person name="Xie G."/>
            <person name="Foley B.T."/>
            <person name="Williamson C.H."/>
            <person name="Foster J.T."/>
            <person name="Johnson S.L."/>
            <person name="Chertkov O."/>
            <person name="Teshima H."/>
            <person name="Gibbons H.S."/>
            <person name="Johnsky L.A."/>
            <person name="Karavis M.A."/>
            <person name="Smith L.A."/>
        </authorList>
    </citation>
    <scope>NUCLEOTIDE SEQUENCE [LARGE SCALE GENOMIC DNA]</scope>
    <source>
        <strain evidence="6">Sullivan</strain>
    </source>
</reference>
<name>A0A0A7FWB0_9CLOT</name>
<sequence>MKIGLVLAGGGARGAYQIGVWKGLKEIGIDKYISVVSGTSIGALNAVLFCQGNLDIAEEIWCNISNDKILPADQLDLIKKGILLTIGSKNLNLIKKYIPKAIEGGDISRDGLLDIIDSSIELNSINRNKKTCYATCTEIPKIEEKYFKLNNYNEEEIKKILLATSALPLVYGSEDIEGRRYLDGGIVDNLPIQPVYGEGCDIIIVVPLDKNICLNRKLYPNAKIVMIRPSEIEDGFEGIIDFNGDNARSKIKIGYDDVINQIVPIIDIANTMKLNKKINNKKNTVKTFKDSLLKIAKRI</sequence>
<gene>
    <name evidence="6" type="ORF">U729_872</name>
</gene>
<evidence type="ECO:0000313" key="6">
    <source>
        <dbReference type="EMBL" id="AIY83919.1"/>
    </source>
</evidence>
<evidence type="ECO:0000256" key="4">
    <source>
        <dbReference type="PROSITE-ProRule" id="PRU01161"/>
    </source>
</evidence>
<dbReference type="GO" id="GO:0016042">
    <property type="term" value="P:lipid catabolic process"/>
    <property type="evidence" value="ECO:0007669"/>
    <property type="project" value="UniProtKB-UniRule"/>
</dbReference>
<protein>
    <submittedName>
        <fullName evidence="6">Patatin-like phospholipase family protein</fullName>
    </submittedName>
</protein>
<keyword evidence="7" id="KW-1185">Reference proteome</keyword>
<dbReference type="RefSeq" id="WP_039311976.1">
    <property type="nucleotide sequence ID" value="NZ_CP006905.1"/>
</dbReference>
<dbReference type="SUPFAM" id="SSF52151">
    <property type="entry name" value="FabD/lysophospholipase-like"/>
    <property type="match status" value="1"/>
</dbReference>
<dbReference type="HOGENOM" id="CLU_034454_0_0_9"/>
<dbReference type="PANTHER" id="PTHR14226:SF29">
    <property type="entry name" value="NEUROPATHY TARGET ESTERASE SWS"/>
    <property type="match status" value="1"/>
</dbReference>
<feature type="domain" description="PNPLA" evidence="5">
    <location>
        <begin position="5"/>
        <end position="196"/>
    </location>
</feature>
<dbReference type="InterPro" id="IPR050301">
    <property type="entry name" value="NTE"/>
</dbReference>
<dbReference type="OrthoDB" id="9770965at2"/>
<dbReference type="AlphaFoldDB" id="A0A0A7FWB0"/>
<feature type="short sequence motif" description="GXGXXG" evidence="4">
    <location>
        <begin position="9"/>
        <end position="14"/>
    </location>
</feature>
<dbReference type="PANTHER" id="PTHR14226">
    <property type="entry name" value="NEUROPATHY TARGET ESTERASE/SWISS CHEESE D.MELANOGASTER"/>
    <property type="match status" value="1"/>
</dbReference>